<evidence type="ECO:0000313" key="3">
    <source>
        <dbReference type="Proteomes" id="UP000827092"/>
    </source>
</evidence>
<gene>
    <name evidence="2" type="ORF">JTE90_017608</name>
</gene>
<reference evidence="2 3" key="1">
    <citation type="journal article" date="2022" name="Nat. Ecol. Evol.">
        <title>A masculinizing supergene underlies an exaggerated male reproductive morph in a spider.</title>
        <authorList>
            <person name="Hendrickx F."/>
            <person name="De Corte Z."/>
            <person name="Sonet G."/>
            <person name="Van Belleghem S.M."/>
            <person name="Kostlbacher S."/>
            <person name="Vangestel C."/>
        </authorList>
    </citation>
    <scope>NUCLEOTIDE SEQUENCE [LARGE SCALE GENOMIC DNA]</scope>
    <source>
        <strain evidence="2">W744_W776</strain>
    </source>
</reference>
<comment type="caution">
    <text evidence="2">The sequence shown here is derived from an EMBL/GenBank/DDBJ whole genome shotgun (WGS) entry which is preliminary data.</text>
</comment>
<feature type="compositionally biased region" description="Basic and acidic residues" evidence="1">
    <location>
        <begin position="1547"/>
        <end position="1557"/>
    </location>
</feature>
<evidence type="ECO:0000313" key="2">
    <source>
        <dbReference type="EMBL" id="KAG8178911.1"/>
    </source>
</evidence>
<feature type="compositionally biased region" description="Polar residues" evidence="1">
    <location>
        <begin position="2059"/>
        <end position="2069"/>
    </location>
</feature>
<sequence length="2233" mass="252313">METKDELLEKKRLRERFHIAVKFLLNCFDSMHFLEMTETICCTLEDVRIFLMSMRSSSRSKEFSDIPDTTMNELGYLKKTTAAKIDLTIVRKEELLLLFIVYHLSLNGKSHFEEVVEDLKNRAPKVVSMLLSCASVPGKIGYLKKYPQYFKLDDDGNLELVDTFNLKFDDDSSGDASSSIPDRIEDSHSPIAQSEMQMPDKGGFDVEPLKILASVETQSLKVLKISNKVCTVDNGDQVTDRAEEKQRSEYSEDVLNTLILKIAESITYLSQYFEINIHSGLLEVVLHVWKDCTVFFGLTVLQQMEVVNKSFSTFHIDGYGRVFPILPKQLVYTSSKTVRMLFCMSYLIIQRGKVHFKELFLLYSQFVGETTYYNDLSEFHFFKNKKDIFFMSSDGYVSLANVSIIRFNFISLLMSNRNKNIPSFNAVANTTRPVFRPPFILQKSFAPQVICRPTVYSAPTTIVNYAPIVVSGGVLPSMFCNPMYLNSGNLVHQKTINPVFNTHSLESKSIIPFPHIKTSNVETSSVDKKSTTINISSVQNISNAAPHCSNEGASTQSKEYEEMTKRIKDSALFLSRCFVFETDDFVLIISVLKDLEQYLNKLPEQTRTDFITKCVDNYFVCSTDTFSRAVSVADCCTVSDEEKIVLFSALLLRRENELHYTQIFSKLFQYNFTDIICAKTAVNQYLFFTKWNYIFSVDRNGNVKLLPIFMKVNEPFSNDEAFTTVSDTEVSEDQNDSFDSESKNEIKDLCKKISTSEDKSVIIKANNINIASQCFNRIIESIMYLVKTFEDISAEQVMRSIFYVLSDVRGLFADDSKKKSMIPLYLQVCESETLLSNCMDYRASYLKDKETLSLALVCLLIKWRKMNYQKLFCALESEDKNIKRFSSAEQRAFIAKENFFILENNDDVSLKELTYFDLDGYFEGDNLHASLRVETGKINYIFEEEPCYRKFNFCPSIVQYDLLFRIHQICKSALHEKISSISFSKSSNLDSSSTVKPEPWNQSSDDANSVQITTESSPNGTGLICLKSTDALNGYPIKDTLTTIPKYEFSRAVELPDCSTEVLGNINTDISKDSSLVLPTLPIIQGLDDRKFSNSDKEKKVDTIKNPEPIFNLLETLSDLDESEKPPIEMKSISCSSIECDGLRDLTKEQRTKNFFIVILSQSKVGFPVSVLDKKVLLASIEVQHYISCVYEGDILKLLQNFEEFYVSPTFGNGIGKSSQRDRLNFAAKFLLNCFDPMHHLKMAKIVCFVLKDVESYLLEMDGISRIEAFSTLPSILMDDLGFLETKEASKLGSEVVSQEELVLLFAVCYLSLNGKSHLDKIVEKMKISSQAIVSGFLTLDSKTVRQSYLEKYPQFFHFVDEECLQLDAAFSLPKKGPSKGVLKTEGFNHSSDFTDSPPSGCQGSSNGAASSKTEAFIQSANKTVSITSGFQEASKKSFASSKTNKFLQSENSTDSPQSDCQRSSEGAVSSKTEALLQSENSIDSPQLDCLGNLVSGASNMVISGVKKGSFFNAESNRNATSALKIEVEINKESKKDILKKTSSSPKEQKSSRDNKTKVSSQGADSFKEKEIVVHDKGVEETAITTENLEISLQDKICLAVRGGIMFLYERFKCQIDMHLVLVVLHVLQEAKNLFLSLTQSEQIALMKNIIGPLWVAAVEDNSGTYLRPSLEASELNKEQMDLLLISYQVSQSENVHYSTLLEMFEKHKIDVTELKNFFSMNEGDCVKFANFPPAKWMAERLFRENNVAGLQDTNIHEITMKRSFQEALSRMPPNWLNNLVMNRGPILFNPILSIPRPVIARPYFGPPFLNSNAFVPQMNYNPITINANLFTPRLNMQLLNPTVMMPKIQFNLPVLNSNIYCGANVQNTEPVSENKRILTNGTSEISNPSIQNQTSYSVQHAKEENAVPVITDEVWEKVKVAIFYLSQHFNLDGDDIFLIFYVLEDVNIFVMKLKEEARGKFVEKCLGYCFSCSSGLMPEPGIPEDENKVALFTALLLKRVKKWHFKKIFEKFLQRPTTDLDLPCGRALLESVKKCNRVFSVSPDGIVELLPSLAARSSQVPSGNISSETKTKDQNTNRGNSNIDSSRTNFSEERNENCLVSKTENASRCNEVVETTVINENTAAAFNLPDVLNNDESSVVVPAINSNNDHCIRNSIMDIKTWNFFFVFLGQSKHGLGTEVLREKLRLASSEVQHYMACVYKDNILNFLQNQDDFYISPATGNVCYKAKNHTA</sequence>
<keyword evidence="3" id="KW-1185">Reference proteome</keyword>
<feature type="compositionally biased region" description="Polar residues" evidence="1">
    <location>
        <begin position="1388"/>
        <end position="1409"/>
    </location>
</feature>
<accession>A0AAV6U4A5</accession>
<feature type="compositionally biased region" description="Polar residues" evidence="1">
    <location>
        <begin position="1000"/>
        <end position="1017"/>
    </location>
</feature>
<feature type="region of interest" description="Disordered" evidence="1">
    <location>
        <begin position="985"/>
        <end position="1017"/>
    </location>
</feature>
<organism evidence="2 3">
    <name type="scientific">Oedothorax gibbosus</name>
    <dbReference type="NCBI Taxonomy" id="931172"/>
    <lineage>
        <taxon>Eukaryota</taxon>
        <taxon>Metazoa</taxon>
        <taxon>Ecdysozoa</taxon>
        <taxon>Arthropoda</taxon>
        <taxon>Chelicerata</taxon>
        <taxon>Arachnida</taxon>
        <taxon>Araneae</taxon>
        <taxon>Araneomorphae</taxon>
        <taxon>Entelegynae</taxon>
        <taxon>Araneoidea</taxon>
        <taxon>Linyphiidae</taxon>
        <taxon>Erigoninae</taxon>
        <taxon>Oedothorax</taxon>
    </lineage>
</organism>
<feature type="region of interest" description="Disordered" evidence="1">
    <location>
        <begin position="171"/>
        <end position="197"/>
    </location>
</feature>
<evidence type="ECO:0000256" key="1">
    <source>
        <dbReference type="SAM" id="MobiDB-lite"/>
    </source>
</evidence>
<proteinExistence type="predicted"/>
<dbReference type="Proteomes" id="UP000827092">
    <property type="component" value="Unassembled WGS sequence"/>
</dbReference>
<dbReference type="EMBL" id="JAFNEN010000660">
    <property type="protein sequence ID" value="KAG8178911.1"/>
    <property type="molecule type" value="Genomic_DNA"/>
</dbReference>
<name>A0AAV6U4A5_9ARAC</name>
<feature type="region of interest" description="Disordered" evidence="1">
    <location>
        <begin position="1382"/>
        <end position="1409"/>
    </location>
</feature>
<feature type="region of interest" description="Disordered" evidence="1">
    <location>
        <begin position="1446"/>
        <end position="1481"/>
    </location>
</feature>
<feature type="region of interest" description="Disordered" evidence="1">
    <location>
        <begin position="2059"/>
        <end position="2097"/>
    </location>
</feature>
<feature type="region of interest" description="Disordered" evidence="1">
    <location>
        <begin position="1537"/>
        <end position="1564"/>
    </location>
</feature>
<feature type="compositionally biased region" description="Polar residues" evidence="1">
    <location>
        <begin position="2077"/>
        <end position="2090"/>
    </location>
</feature>
<protein>
    <submittedName>
        <fullName evidence="2">Uncharacterized protein</fullName>
    </submittedName>
</protein>